<dbReference type="PANTHER" id="PTHR13362:SF2">
    <property type="entry name" value="SMALL RIBOSOMAL SUBUNIT PROTEIN MS33"/>
    <property type="match status" value="1"/>
</dbReference>
<evidence type="ECO:0000256" key="1">
    <source>
        <dbReference type="ARBA" id="ARBA00004173"/>
    </source>
</evidence>
<keyword evidence="5" id="KW-0687">Ribonucleoprotein</keyword>
<evidence type="ECO:0000313" key="7">
    <source>
        <dbReference type="EMBL" id="CAK7908499.1"/>
    </source>
</evidence>
<accession>A0ABP0ED31</accession>
<organism evidence="7 8">
    <name type="scientific">[Candida] anglica</name>
    <dbReference type="NCBI Taxonomy" id="148631"/>
    <lineage>
        <taxon>Eukaryota</taxon>
        <taxon>Fungi</taxon>
        <taxon>Dikarya</taxon>
        <taxon>Ascomycota</taxon>
        <taxon>Saccharomycotina</taxon>
        <taxon>Pichiomycetes</taxon>
        <taxon>Debaryomycetaceae</taxon>
        <taxon>Kurtzmaniella</taxon>
    </lineage>
</organism>
<keyword evidence="8" id="KW-1185">Reference proteome</keyword>
<reference evidence="7 8" key="1">
    <citation type="submission" date="2024-01" db="EMBL/GenBank/DDBJ databases">
        <authorList>
            <consortium name="Genoscope - CEA"/>
            <person name="William W."/>
        </authorList>
    </citation>
    <scope>NUCLEOTIDE SEQUENCE [LARGE SCALE GENOMIC DNA]</scope>
    <source>
        <strain evidence="7 8">29B2s-10</strain>
    </source>
</reference>
<dbReference type="Proteomes" id="UP001497600">
    <property type="component" value="Chromosome E"/>
</dbReference>
<evidence type="ECO:0000256" key="4">
    <source>
        <dbReference type="ARBA" id="ARBA00023128"/>
    </source>
</evidence>
<gene>
    <name evidence="7" type="primary">RSM27</name>
    <name evidence="7" type="ORF">CAAN4_E10528</name>
</gene>
<dbReference type="EMBL" id="OZ004257">
    <property type="protein sequence ID" value="CAK7908499.1"/>
    <property type="molecule type" value="Genomic_DNA"/>
</dbReference>
<protein>
    <recommendedName>
        <fullName evidence="6">Small ribosomal subunit protein mS33</fullName>
    </recommendedName>
</protein>
<keyword evidence="3 7" id="KW-0689">Ribosomal protein</keyword>
<evidence type="ECO:0000256" key="6">
    <source>
        <dbReference type="ARBA" id="ARBA00035132"/>
    </source>
</evidence>
<dbReference type="PANTHER" id="PTHR13362">
    <property type="entry name" value="MITOCHONDRIAL RIBOSOMAL PROTEIN S33"/>
    <property type="match status" value="1"/>
</dbReference>
<comment type="similarity">
    <text evidence="2">Belongs to the mitochondrion-specific ribosomal protein mS33 family.</text>
</comment>
<proteinExistence type="inferred from homology"/>
<sequence length="103" mass="11862">MSSIIKRLPSTERLQQVKKITAEIFGANWNPTNARNGAKILRQPLKGPEVASYYGVNEATPSFKDFKEWFPELKLVDPKEAYRLKMVEDRKKRNKGAPKKKSK</sequence>
<evidence type="ECO:0000256" key="2">
    <source>
        <dbReference type="ARBA" id="ARBA00008970"/>
    </source>
</evidence>
<keyword evidence="4" id="KW-0496">Mitochondrion</keyword>
<dbReference type="Pfam" id="PF08293">
    <property type="entry name" value="MRP-S33"/>
    <property type="match status" value="1"/>
</dbReference>
<evidence type="ECO:0000256" key="5">
    <source>
        <dbReference type="ARBA" id="ARBA00023274"/>
    </source>
</evidence>
<evidence type="ECO:0000256" key="3">
    <source>
        <dbReference type="ARBA" id="ARBA00022980"/>
    </source>
</evidence>
<evidence type="ECO:0000313" key="8">
    <source>
        <dbReference type="Proteomes" id="UP001497600"/>
    </source>
</evidence>
<dbReference type="InterPro" id="IPR013219">
    <property type="entry name" value="Ribosomal_mS33"/>
</dbReference>
<comment type="subcellular location">
    <subcellularLocation>
        <location evidence="1">Mitochondrion</location>
    </subcellularLocation>
</comment>
<dbReference type="GO" id="GO:0005840">
    <property type="term" value="C:ribosome"/>
    <property type="evidence" value="ECO:0007669"/>
    <property type="project" value="UniProtKB-KW"/>
</dbReference>
<name>A0ABP0ED31_9ASCO</name>